<keyword evidence="2" id="KW-1185">Reference proteome</keyword>
<evidence type="ECO:0000313" key="2">
    <source>
        <dbReference type="Proteomes" id="UP001164539"/>
    </source>
</evidence>
<protein>
    <submittedName>
        <fullName evidence="1">NBS-LRR disease resistance protein</fullName>
    </submittedName>
</protein>
<dbReference type="EMBL" id="CM051400">
    <property type="protein sequence ID" value="KAJ4715601.1"/>
    <property type="molecule type" value="Genomic_DNA"/>
</dbReference>
<sequence length="1024" mass="117578">MMSGSRKAKEVRIFFSKSNQIAYSLKMGHKLKTIRERLDFIRSQEQFLRFNPNTENGVNYYNRSEREQTHSFVLDENVIGRDEDKNAIIQLLLDSNDYVEDNVSVISIIGIGGVGKTTLAQSIYNVEKVKTHFQLSMWVCVSDDFILKRVVGMILRSATGKEAEKLEMDGLQKELREQIDGKKYLLVLDDVWNKNLDTKWPDLQTLLKNGAKGSKILVTTRTREVANIMSSPPLIYDLRGLSEDKSWSLFTKIVFEQGKKTKDSSDLVAIGKDIVVKCAGVPLAIKTIARLLYCKDNKYWLTFRDQELSEIDQREGDILPIIKLSYDHLSPQLKQCFAYCALFPKDYKFEKENLIQLWMAQGFLGTPKRNQCLEDIGNEYFMDLLSGSFFQDLKKEEDIFRGKTSVTCKMHDLMHDLAQLVIGTECKMVTRDEDIEIDEKSRHISFDPNLDSLKISNAMLRASRLKTFFPLSIFTKFRNFHFSKLISSFRYLRTLNLNNSNIKEVPISISKLKHLRYLDLSRNENIKELPNSMSKLINLQTFYLFQCQNLQNLPRDMRKMVSLQYLMIDGCYSLTSMPHGLGRLTGLGRLSLFVVGKKDKRNDALRELNGLNNLRGRLTIQVLGDEGSVNLAKANLEEKQYLESLSLAGETEDGKVMVEGLKPHLNLKELSIRHLESVMFSGCMSSFTYLSKIEISWSQNFRSITPLDRLPSLLSLSLEFLFNLEYVSESDRVGDSSTSTSTTTFFPSLKELTIKNCEKLKGWWKIPTTTEEKTEVHPSFPCLSQLYIWSCPELTCMPFYPTLEVLHLWVSSAKTLQQPMMMKMKVKTSADIDAAVLSTSYSAVPAPALSHLKSLCLQYIDDLESLPELLQRVNSLVEMEITESPRLISQLPQCIRYLSSLQKLTIGYCDQLDLQFDDDDDCQWQGLRSLLYLHIYGVENMVRLPKWINHITTLQHLEIDECRSLMCLAEGMQLNKLEISFCPRLVERCGKNKGVEWPKIAHIPNILIGGRWIQMEGHYQDYGA</sequence>
<dbReference type="Proteomes" id="UP001164539">
    <property type="component" value="Chromosome 7"/>
</dbReference>
<proteinExistence type="predicted"/>
<accession>A0ACC1XVZ6</accession>
<comment type="caution">
    <text evidence="1">The sequence shown here is derived from an EMBL/GenBank/DDBJ whole genome shotgun (WGS) entry which is preliminary data.</text>
</comment>
<evidence type="ECO:0000313" key="1">
    <source>
        <dbReference type="EMBL" id="KAJ4715601.1"/>
    </source>
</evidence>
<gene>
    <name evidence="1" type="ORF">OWV82_013936</name>
</gene>
<reference evidence="1 2" key="1">
    <citation type="journal article" date="2023" name="Science">
        <title>Complex scaffold remodeling in plant triterpene biosynthesis.</title>
        <authorList>
            <person name="De La Pena R."/>
            <person name="Hodgson H."/>
            <person name="Liu J.C."/>
            <person name="Stephenson M.J."/>
            <person name="Martin A.C."/>
            <person name="Owen C."/>
            <person name="Harkess A."/>
            <person name="Leebens-Mack J."/>
            <person name="Jimenez L.E."/>
            <person name="Osbourn A."/>
            <person name="Sattely E.S."/>
        </authorList>
    </citation>
    <scope>NUCLEOTIDE SEQUENCE [LARGE SCALE GENOMIC DNA]</scope>
    <source>
        <strain evidence="2">cv. JPN11</strain>
        <tissue evidence="1">Leaf</tissue>
    </source>
</reference>
<organism evidence="1 2">
    <name type="scientific">Melia azedarach</name>
    <name type="common">Chinaberry tree</name>
    <dbReference type="NCBI Taxonomy" id="155640"/>
    <lineage>
        <taxon>Eukaryota</taxon>
        <taxon>Viridiplantae</taxon>
        <taxon>Streptophyta</taxon>
        <taxon>Embryophyta</taxon>
        <taxon>Tracheophyta</taxon>
        <taxon>Spermatophyta</taxon>
        <taxon>Magnoliopsida</taxon>
        <taxon>eudicotyledons</taxon>
        <taxon>Gunneridae</taxon>
        <taxon>Pentapetalae</taxon>
        <taxon>rosids</taxon>
        <taxon>malvids</taxon>
        <taxon>Sapindales</taxon>
        <taxon>Meliaceae</taxon>
        <taxon>Melia</taxon>
    </lineage>
</organism>
<name>A0ACC1XVZ6_MELAZ</name>